<dbReference type="PANTHER" id="PTHR30126">
    <property type="entry name" value="HTH-TYPE TRANSCRIPTIONAL REGULATOR"/>
    <property type="match status" value="1"/>
</dbReference>
<dbReference type="GO" id="GO:0000976">
    <property type="term" value="F:transcription cis-regulatory region binding"/>
    <property type="evidence" value="ECO:0007669"/>
    <property type="project" value="TreeGrafter"/>
</dbReference>
<comment type="caution">
    <text evidence="6">The sequence shown here is derived from an EMBL/GenBank/DDBJ whole genome shotgun (WGS) entry which is preliminary data.</text>
</comment>
<feature type="domain" description="HTH lysR-type" evidence="5">
    <location>
        <begin position="3"/>
        <end position="60"/>
    </location>
</feature>
<dbReference type="SUPFAM" id="SSF53850">
    <property type="entry name" value="Periplasmic binding protein-like II"/>
    <property type="match status" value="1"/>
</dbReference>
<dbReference type="Gene3D" id="1.10.10.10">
    <property type="entry name" value="Winged helix-like DNA-binding domain superfamily/Winged helix DNA-binding domain"/>
    <property type="match status" value="1"/>
</dbReference>
<sequence>MTPDIDALRALDAIVTCGGFAGAARRLNRVQSAISYQVRKLEDQLGLMLLDRGGYRVQLTPAGEIMLIEARKVIAQAEHMEALARRFATGWEPRLTVIVDGILPLEPTLAALKLLAEERVPTRVQVKVEFLGGVQFRFDKDEADLMLVKDYLARPDLHAQPLPDVTCILCASADHPLAAAVSVDLTDLQEHVELSVQDSSDQGNDRHMFGGERVFYLSGFVAKKQALLMGLGFGWMPKYLVEEDLRCGRLRELPFVGGRRYRFTPQLVRRANRPLGLAGARLAELLRDKP</sequence>
<accession>A0A258FK41</accession>
<dbReference type="PRINTS" id="PR00039">
    <property type="entry name" value="HTHLYSR"/>
</dbReference>
<evidence type="ECO:0000313" key="7">
    <source>
        <dbReference type="Proteomes" id="UP000215595"/>
    </source>
</evidence>
<dbReference type="InterPro" id="IPR036390">
    <property type="entry name" value="WH_DNA-bd_sf"/>
</dbReference>
<dbReference type="Proteomes" id="UP000215595">
    <property type="component" value="Unassembled WGS sequence"/>
</dbReference>
<evidence type="ECO:0000259" key="5">
    <source>
        <dbReference type="PROSITE" id="PS50931"/>
    </source>
</evidence>
<dbReference type="Pfam" id="PF03466">
    <property type="entry name" value="LysR_substrate"/>
    <property type="match status" value="1"/>
</dbReference>
<dbReference type="Gene3D" id="3.40.190.290">
    <property type="match status" value="1"/>
</dbReference>
<evidence type="ECO:0000256" key="4">
    <source>
        <dbReference type="ARBA" id="ARBA00023163"/>
    </source>
</evidence>
<reference evidence="6 7" key="1">
    <citation type="submission" date="2017-03" db="EMBL/GenBank/DDBJ databases">
        <title>Lifting the veil on microbial sulfur biogeochemistry in mining wastewaters.</title>
        <authorList>
            <person name="Kantor R.S."/>
            <person name="Colenbrander Nelson T."/>
            <person name="Marshall S."/>
            <person name="Bennett D."/>
            <person name="Apte S."/>
            <person name="Camacho D."/>
            <person name="Thomas B.C."/>
            <person name="Warren L.A."/>
            <person name="Banfield J.F."/>
        </authorList>
    </citation>
    <scope>NUCLEOTIDE SEQUENCE [LARGE SCALE GENOMIC DNA]</scope>
    <source>
        <strain evidence="6">32-69-9</strain>
    </source>
</reference>
<dbReference type="EMBL" id="NCEB01000024">
    <property type="protein sequence ID" value="OYX32203.1"/>
    <property type="molecule type" value="Genomic_DNA"/>
</dbReference>
<dbReference type="SUPFAM" id="SSF46785">
    <property type="entry name" value="Winged helix' DNA-binding domain"/>
    <property type="match status" value="1"/>
</dbReference>
<dbReference type="Pfam" id="PF00126">
    <property type="entry name" value="HTH_1"/>
    <property type="match status" value="1"/>
</dbReference>
<dbReference type="PROSITE" id="PS50931">
    <property type="entry name" value="HTH_LYSR"/>
    <property type="match status" value="1"/>
</dbReference>
<evidence type="ECO:0000256" key="2">
    <source>
        <dbReference type="ARBA" id="ARBA00023015"/>
    </source>
</evidence>
<evidence type="ECO:0000256" key="3">
    <source>
        <dbReference type="ARBA" id="ARBA00023125"/>
    </source>
</evidence>
<evidence type="ECO:0000313" key="6">
    <source>
        <dbReference type="EMBL" id="OYX32203.1"/>
    </source>
</evidence>
<dbReference type="AlphaFoldDB" id="A0A258FK41"/>
<dbReference type="FunFam" id="1.10.10.10:FF:000001">
    <property type="entry name" value="LysR family transcriptional regulator"/>
    <property type="match status" value="1"/>
</dbReference>
<keyword evidence="2" id="KW-0805">Transcription regulation</keyword>
<comment type="similarity">
    <text evidence="1">Belongs to the LysR transcriptional regulatory family.</text>
</comment>
<dbReference type="InterPro" id="IPR036388">
    <property type="entry name" value="WH-like_DNA-bd_sf"/>
</dbReference>
<protein>
    <submittedName>
        <fullName evidence="6">LysR family transcriptional regulator</fullName>
    </submittedName>
</protein>
<organism evidence="6 7">
    <name type="scientific">Brevundimonas subvibrioides</name>
    <dbReference type="NCBI Taxonomy" id="74313"/>
    <lineage>
        <taxon>Bacteria</taxon>
        <taxon>Pseudomonadati</taxon>
        <taxon>Pseudomonadota</taxon>
        <taxon>Alphaproteobacteria</taxon>
        <taxon>Caulobacterales</taxon>
        <taxon>Caulobacteraceae</taxon>
        <taxon>Brevundimonas</taxon>
    </lineage>
</organism>
<name>A0A258FK41_9CAUL</name>
<keyword evidence="3" id="KW-0238">DNA-binding</keyword>
<dbReference type="GO" id="GO:0003700">
    <property type="term" value="F:DNA-binding transcription factor activity"/>
    <property type="evidence" value="ECO:0007669"/>
    <property type="project" value="InterPro"/>
</dbReference>
<dbReference type="InterPro" id="IPR005119">
    <property type="entry name" value="LysR_subst-bd"/>
</dbReference>
<keyword evidence="4" id="KW-0804">Transcription</keyword>
<proteinExistence type="inferred from homology"/>
<dbReference type="PANTHER" id="PTHR30126:SF4">
    <property type="entry name" value="LYSR FAMILY TRANSCRIPTIONAL REGULATOR"/>
    <property type="match status" value="1"/>
</dbReference>
<dbReference type="InterPro" id="IPR000847">
    <property type="entry name" value="LysR_HTH_N"/>
</dbReference>
<gene>
    <name evidence="6" type="ORF">B7Z01_11310</name>
</gene>
<evidence type="ECO:0000256" key="1">
    <source>
        <dbReference type="ARBA" id="ARBA00009437"/>
    </source>
</evidence>